<dbReference type="InterPro" id="IPR013990">
    <property type="entry name" value="WHy-dom"/>
</dbReference>
<dbReference type="GO" id="GO:0016020">
    <property type="term" value="C:membrane"/>
    <property type="evidence" value="ECO:0007669"/>
    <property type="project" value="UniProtKB-SubCell"/>
</dbReference>
<dbReference type="SUPFAM" id="SSF117070">
    <property type="entry name" value="LEA14-like"/>
    <property type="match status" value="1"/>
</dbReference>
<comment type="subcellular location">
    <subcellularLocation>
        <location evidence="1">Membrane</location>
        <topology evidence="1">Single-pass membrane protein</topology>
    </subcellularLocation>
</comment>
<dbReference type="EMBL" id="JAJJMA010281050">
    <property type="protein sequence ID" value="MCL7046415.1"/>
    <property type="molecule type" value="Genomic_DNA"/>
</dbReference>
<dbReference type="Proteomes" id="UP001177140">
    <property type="component" value="Unassembled WGS sequence"/>
</dbReference>
<dbReference type="PANTHER" id="PTHR31234:SF2">
    <property type="entry name" value="OS05G0199100 PROTEIN"/>
    <property type="match status" value="1"/>
</dbReference>
<keyword evidence="2 6" id="KW-0812">Transmembrane</keyword>
<keyword evidence="3 6" id="KW-1133">Transmembrane helix</keyword>
<keyword evidence="4 6" id="KW-0472">Membrane</keyword>
<dbReference type="InterPro" id="IPR004864">
    <property type="entry name" value="LEA_2"/>
</dbReference>
<sequence>MGEELTVEKGGKWNWSSVAVIGALTATATAAITVAKPKDPIFHLLSIHLTSFKFNLPLLDAELLLTVHVTNPNIVPIQYSTSTMSIYYDGALLGSAQIEAGSQGAKSCELLKLPGRLDGVELAHHAMKFMSDVAKREMILDAVVDIEGVAKVLWWGHKFKVHVDSHITVDPVFLDVIDQQNKSELGLFMMHDIRNKLLKESNQSGEGQEEEKEQGEEEKEEKEVYDDDYDEGFEKIE</sequence>
<evidence type="ECO:0000256" key="1">
    <source>
        <dbReference type="ARBA" id="ARBA00004167"/>
    </source>
</evidence>
<evidence type="ECO:0000313" key="9">
    <source>
        <dbReference type="Proteomes" id="UP001177140"/>
    </source>
</evidence>
<dbReference type="PANTHER" id="PTHR31234">
    <property type="entry name" value="LATE EMBRYOGENESIS ABUNDANT (LEA) HYDROXYPROLINE-RICH GLYCOPROTEIN FAMILY"/>
    <property type="match status" value="1"/>
</dbReference>
<comment type="caution">
    <text evidence="8">The sequence shown here is derived from an EMBL/GenBank/DDBJ whole genome shotgun (WGS) entry which is preliminary data.</text>
</comment>
<evidence type="ECO:0000256" key="5">
    <source>
        <dbReference type="SAM" id="MobiDB-lite"/>
    </source>
</evidence>
<dbReference type="Gene3D" id="2.60.40.1820">
    <property type="match status" value="1"/>
</dbReference>
<gene>
    <name evidence="8" type="ORF">MKW94_007447</name>
</gene>
<proteinExistence type="predicted"/>
<dbReference type="GO" id="GO:0009269">
    <property type="term" value="P:response to desiccation"/>
    <property type="evidence" value="ECO:0007669"/>
    <property type="project" value="InterPro"/>
</dbReference>
<dbReference type="GO" id="GO:0098542">
    <property type="term" value="P:defense response to other organism"/>
    <property type="evidence" value="ECO:0007669"/>
    <property type="project" value="InterPro"/>
</dbReference>
<feature type="transmembrane region" description="Helical" evidence="6">
    <location>
        <begin position="15"/>
        <end position="35"/>
    </location>
</feature>
<keyword evidence="9" id="KW-1185">Reference proteome</keyword>
<evidence type="ECO:0000256" key="6">
    <source>
        <dbReference type="SAM" id="Phobius"/>
    </source>
</evidence>
<dbReference type="SMART" id="SM00769">
    <property type="entry name" value="WHy"/>
    <property type="match status" value="1"/>
</dbReference>
<accession>A0AA41VRZ3</accession>
<organism evidence="8 9">
    <name type="scientific">Papaver nudicaule</name>
    <name type="common">Iceland poppy</name>
    <dbReference type="NCBI Taxonomy" id="74823"/>
    <lineage>
        <taxon>Eukaryota</taxon>
        <taxon>Viridiplantae</taxon>
        <taxon>Streptophyta</taxon>
        <taxon>Embryophyta</taxon>
        <taxon>Tracheophyta</taxon>
        <taxon>Spermatophyta</taxon>
        <taxon>Magnoliopsida</taxon>
        <taxon>Ranunculales</taxon>
        <taxon>Papaveraceae</taxon>
        <taxon>Papaveroideae</taxon>
        <taxon>Papaver</taxon>
    </lineage>
</organism>
<evidence type="ECO:0000313" key="8">
    <source>
        <dbReference type="EMBL" id="MCL7046415.1"/>
    </source>
</evidence>
<feature type="domain" description="Water stress and hypersensitive response" evidence="7">
    <location>
        <begin position="47"/>
        <end position="160"/>
    </location>
</feature>
<feature type="compositionally biased region" description="Acidic residues" evidence="5">
    <location>
        <begin position="207"/>
        <end position="231"/>
    </location>
</feature>
<dbReference type="AlphaFoldDB" id="A0AA41VRZ3"/>
<dbReference type="Pfam" id="PF03168">
    <property type="entry name" value="LEA_2"/>
    <property type="match status" value="1"/>
</dbReference>
<evidence type="ECO:0000256" key="3">
    <source>
        <dbReference type="ARBA" id="ARBA00022989"/>
    </source>
</evidence>
<feature type="region of interest" description="Disordered" evidence="5">
    <location>
        <begin position="198"/>
        <end position="237"/>
    </location>
</feature>
<protein>
    <recommendedName>
        <fullName evidence="7">Water stress and hypersensitive response domain-containing protein</fullName>
    </recommendedName>
</protein>
<reference evidence="8" key="1">
    <citation type="submission" date="2022-03" db="EMBL/GenBank/DDBJ databases">
        <title>A functionally conserved STORR gene fusion in Papaver species that diverged 16.8 million years ago.</title>
        <authorList>
            <person name="Catania T."/>
        </authorList>
    </citation>
    <scope>NUCLEOTIDE SEQUENCE</scope>
    <source>
        <strain evidence="8">S-191538</strain>
    </source>
</reference>
<dbReference type="InterPro" id="IPR044839">
    <property type="entry name" value="NDR1-like"/>
</dbReference>
<evidence type="ECO:0000256" key="2">
    <source>
        <dbReference type="ARBA" id="ARBA00022692"/>
    </source>
</evidence>
<evidence type="ECO:0000259" key="7">
    <source>
        <dbReference type="SMART" id="SM00769"/>
    </source>
</evidence>
<evidence type="ECO:0000256" key="4">
    <source>
        <dbReference type="ARBA" id="ARBA00023136"/>
    </source>
</evidence>
<name>A0AA41VRZ3_PAPNU</name>